<feature type="transmembrane region" description="Helical" evidence="1">
    <location>
        <begin position="219"/>
        <end position="237"/>
    </location>
</feature>
<feature type="transmembrane region" description="Helical" evidence="1">
    <location>
        <begin position="156"/>
        <end position="173"/>
    </location>
</feature>
<keyword evidence="1" id="KW-0472">Membrane</keyword>
<feature type="domain" description="Acyltransferase 3" evidence="2">
    <location>
        <begin position="10"/>
        <end position="323"/>
    </location>
</feature>
<keyword evidence="1" id="KW-0812">Transmembrane</keyword>
<name>A0A7W8UMZ5_9HYPH</name>
<feature type="transmembrane region" description="Helical" evidence="1">
    <location>
        <begin position="7"/>
        <end position="26"/>
    </location>
</feature>
<gene>
    <name evidence="3" type="ORF">GGI59_002633</name>
</gene>
<evidence type="ECO:0000313" key="4">
    <source>
        <dbReference type="Proteomes" id="UP000528824"/>
    </source>
</evidence>
<dbReference type="Pfam" id="PF01757">
    <property type="entry name" value="Acyl_transf_3"/>
    <property type="match status" value="1"/>
</dbReference>
<feature type="transmembrane region" description="Helical" evidence="1">
    <location>
        <begin position="312"/>
        <end position="331"/>
    </location>
</feature>
<dbReference type="InterPro" id="IPR002656">
    <property type="entry name" value="Acyl_transf_3_dom"/>
</dbReference>
<keyword evidence="1" id="KW-1133">Transmembrane helix</keyword>
<keyword evidence="4" id="KW-1185">Reference proteome</keyword>
<protein>
    <submittedName>
        <fullName evidence="3">Peptidoglycan/LPS O-acetylase OafA/YrhL</fullName>
    </submittedName>
</protein>
<evidence type="ECO:0000259" key="2">
    <source>
        <dbReference type="Pfam" id="PF01757"/>
    </source>
</evidence>
<dbReference type="GO" id="GO:0016747">
    <property type="term" value="F:acyltransferase activity, transferring groups other than amino-acyl groups"/>
    <property type="evidence" value="ECO:0007669"/>
    <property type="project" value="InterPro"/>
</dbReference>
<feature type="transmembrane region" description="Helical" evidence="1">
    <location>
        <begin position="132"/>
        <end position="149"/>
    </location>
</feature>
<reference evidence="3 4" key="1">
    <citation type="submission" date="2020-08" db="EMBL/GenBank/DDBJ databases">
        <title>Genomic Encyclopedia of Type Strains, Phase IV (KMG-V): Genome sequencing to study the core and pangenomes of soil and plant-associated prokaryotes.</title>
        <authorList>
            <person name="Whitman W."/>
        </authorList>
    </citation>
    <scope>NUCLEOTIDE SEQUENCE [LARGE SCALE GENOMIC DNA]</scope>
    <source>
        <strain evidence="3 4">SEMIA 4034</strain>
    </source>
</reference>
<evidence type="ECO:0000313" key="3">
    <source>
        <dbReference type="EMBL" id="MBB5560971.1"/>
    </source>
</evidence>
<proteinExistence type="predicted"/>
<accession>A0A7W8UMZ5</accession>
<evidence type="ECO:0000256" key="1">
    <source>
        <dbReference type="SAM" id="Phobius"/>
    </source>
</evidence>
<sequence length="356" mass="38754">MNTGKRFFTALEALRGIAAIMVMFLHTGGTLGPIPVNISYLAVDLFFLLSGVVLANSYERQLATGQISPARFLLQRIIRLYPVYLLSLPVGLVSYAIQFGFDYLTLAGLLLRAILFIPNAGTDGAFPLNGPTWSLFFELWAGVLFSVLLVRLSSRILLAIALGAAGITLYGALGGNFDIGHQAGYFGFGFSRILFSFSLGICLHRLYEVRTPNVANRGNTVGILLCGCLIVITNIPASTFYGFPYFDLLICLTIFPAVVWVAMRTRQSGVVELAFRWLGIVSYPIYILHAPIFELLHLLRQKGFDLPASPGAGMVVVIAIFIMAGIVATHFDEPVRKKLKIMVAPTPASEVPAEAS</sequence>
<feature type="transmembrane region" description="Helical" evidence="1">
    <location>
        <begin position="274"/>
        <end position="292"/>
    </location>
</feature>
<feature type="transmembrane region" description="Helical" evidence="1">
    <location>
        <begin position="185"/>
        <end position="207"/>
    </location>
</feature>
<dbReference type="Proteomes" id="UP000528824">
    <property type="component" value="Unassembled WGS sequence"/>
</dbReference>
<dbReference type="AlphaFoldDB" id="A0A7W8UMZ5"/>
<feature type="transmembrane region" description="Helical" evidence="1">
    <location>
        <begin position="243"/>
        <end position="262"/>
    </location>
</feature>
<dbReference type="EMBL" id="JACHBC010000004">
    <property type="protein sequence ID" value="MBB5560971.1"/>
    <property type="molecule type" value="Genomic_DNA"/>
</dbReference>
<dbReference type="InterPro" id="IPR050879">
    <property type="entry name" value="Acyltransferase_3"/>
</dbReference>
<organism evidence="3 4">
    <name type="scientific">Rhizobium lentis</name>
    <dbReference type="NCBI Taxonomy" id="1138194"/>
    <lineage>
        <taxon>Bacteria</taxon>
        <taxon>Pseudomonadati</taxon>
        <taxon>Pseudomonadota</taxon>
        <taxon>Alphaproteobacteria</taxon>
        <taxon>Hyphomicrobiales</taxon>
        <taxon>Rhizobiaceae</taxon>
        <taxon>Rhizobium/Agrobacterium group</taxon>
        <taxon>Rhizobium</taxon>
    </lineage>
</organism>
<feature type="transmembrane region" description="Helical" evidence="1">
    <location>
        <begin position="38"/>
        <end position="58"/>
    </location>
</feature>
<comment type="caution">
    <text evidence="3">The sequence shown here is derived from an EMBL/GenBank/DDBJ whole genome shotgun (WGS) entry which is preliminary data.</text>
</comment>
<dbReference type="PANTHER" id="PTHR23028">
    <property type="entry name" value="ACETYLTRANSFERASE"/>
    <property type="match status" value="1"/>
</dbReference>
<dbReference type="PANTHER" id="PTHR23028:SF134">
    <property type="entry name" value="PUTATIVE (AFU_ORTHOLOGUE AFUA_4G08520)-RELATED"/>
    <property type="match status" value="1"/>
</dbReference>
<dbReference type="RefSeq" id="WP_183915537.1">
    <property type="nucleotide sequence ID" value="NZ_JACHBB010000004.1"/>
</dbReference>
<feature type="transmembrane region" description="Helical" evidence="1">
    <location>
        <begin position="79"/>
        <end position="101"/>
    </location>
</feature>